<reference evidence="1" key="1">
    <citation type="submission" date="2020-06" db="EMBL/GenBank/DDBJ databases">
        <title>Unique genomic features of the anaerobic methanotrophic archaea.</title>
        <authorList>
            <person name="Chadwick G.L."/>
            <person name="Skennerton C.T."/>
            <person name="Laso-Perez R."/>
            <person name="Leu A.O."/>
            <person name="Speth D.R."/>
            <person name="Yu H."/>
            <person name="Morgan-Lang C."/>
            <person name="Hatzenpichler R."/>
            <person name="Goudeau D."/>
            <person name="Malmstrom R."/>
            <person name="Brazelton W.J."/>
            <person name="Woyke T."/>
            <person name="Hallam S.J."/>
            <person name="Tyson G.W."/>
            <person name="Wegener G."/>
            <person name="Boetius A."/>
            <person name="Orphan V."/>
        </authorList>
    </citation>
    <scope>NUCLEOTIDE SEQUENCE</scope>
</reference>
<dbReference type="SUPFAM" id="SSF46785">
    <property type="entry name" value="Winged helix' DNA-binding domain"/>
    <property type="match status" value="1"/>
</dbReference>
<accession>A0A7G9YBC0</accession>
<dbReference type="InterPro" id="IPR036390">
    <property type="entry name" value="WH_DNA-bd_sf"/>
</dbReference>
<proteinExistence type="predicted"/>
<protein>
    <recommendedName>
        <fullName evidence="3">B-block binding subunit of TFIIIC domain-containing protein</fullName>
    </recommendedName>
</protein>
<evidence type="ECO:0000313" key="2">
    <source>
        <dbReference type="EMBL" id="QNO46881.1"/>
    </source>
</evidence>
<dbReference type="AlphaFoldDB" id="A0A7G9YBC0"/>
<dbReference type="EMBL" id="MT631230">
    <property type="protein sequence ID" value="QNO46881.1"/>
    <property type="molecule type" value="Genomic_DNA"/>
</dbReference>
<evidence type="ECO:0000313" key="1">
    <source>
        <dbReference type="EMBL" id="QNO45304.1"/>
    </source>
</evidence>
<organism evidence="1">
    <name type="scientific">Candidatus Methanogaster sp. ANME-2c ERB4</name>
    <dbReference type="NCBI Taxonomy" id="2759911"/>
    <lineage>
        <taxon>Archaea</taxon>
        <taxon>Methanobacteriati</taxon>
        <taxon>Methanobacteriota</taxon>
        <taxon>Stenosarchaea group</taxon>
        <taxon>Methanomicrobia</taxon>
        <taxon>Methanosarcinales</taxon>
        <taxon>ANME-2 cluster</taxon>
        <taxon>Candidatus Methanogasteraceae</taxon>
        <taxon>Candidatus Methanogaster</taxon>
    </lineage>
</organism>
<name>A0A7G9YBC0_9EURY</name>
<evidence type="ECO:0008006" key="3">
    <source>
        <dbReference type="Google" id="ProtNLM"/>
    </source>
</evidence>
<dbReference type="EMBL" id="MT631093">
    <property type="protein sequence ID" value="QNO45304.1"/>
    <property type="molecule type" value="Genomic_DNA"/>
</dbReference>
<sequence>MEEIEERALGLIRRGKEGILQNQLRLELGIDGRSCARIIRTLLDAKFVGRELVTTNGVRAYLIRFAGGVRKYELLLAGAKFDPCVGCIDECDPVRCARLNKWIRALGVVL</sequence>
<gene>
    <name evidence="2" type="ORF">FCLCBJCN_00006</name>
    <name evidence="1" type="ORF">LBAEMMCG_00004</name>
</gene>